<keyword evidence="1" id="KW-1185">Reference proteome</keyword>
<organism evidence="1 2">
    <name type="scientific">Galleria mellonella</name>
    <name type="common">Greater wax moth</name>
    <dbReference type="NCBI Taxonomy" id="7137"/>
    <lineage>
        <taxon>Eukaryota</taxon>
        <taxon>Metazoa</taxon>
        <taxon>Ecdysozoa</taxon>
        <taxon>Arthropoda</taxon>
        <taxon>Hexapoda</taxon>
        <taxon>Insecta</taxon>
        <taxon>Pterygota</taxon>
        <taxon>Neoptera</taxon>
        <taxon>Endopterygota</taxon>
        <taxon>Lepidoptera</taxon>
        <taxon>Glossata</taxon>
        <taxon>Ditrysia</taxon>
        <taxon>Pyraloidea</taxon>
        <taxon>Pyralidae</taxon>
        <taxon>Galleriinae</taxon>
        <taxon>Galleria</taxon>
    </lineage>
</organism>
<dbReference type="GeneID" id="113523550"/>
<gene>
    <name evidence="2" type="primary">LOC113523550</name>
</gene>
<dbReference type="RefSeq" id="XP_052758274.1">
    <property type="nucleotide sequence ID" value="XM_052902314.1"/>
</dbReference>
<proteinExistence type="predicted"/>
<evidence type="ECO:0000313" key="1">
    <source>
        <dbReference type="Proteomes" id="UP001652740"/>
    </source>
</evidence>
<protein>
    <submittedName>
        <fullName evidence="2">Uncharacterized protein LOC113523550 isoform X1</fullName>
    </submittedName>
</protein>
<dbReference type="Proteomes" id="UP001652740">
    <property type="component" value="Unplaced"/>
</dbReference>
<name>A0ABM3N3Z9_GALME</name>
<evidence type="ECO:0000313" key="2">
    <source>
        <dbReference type="RefSeq" id="XP_052758274.1"/>
    </source>
</evidence>
<reference evidence="2" key="1">
    <citation type="submission" date="2025-08" db="UniProtKB">
        <authorList>
            <consortium name="RefSeq"/>
        </authorList>
    </citation>
    <scope>IDENTIFICATION</scope>
    <source>
        <tissue evidence="2">Whole larvae</tissue>
    </source>
</reference>
<sequence length="248" mass="28203">MSNYNNAFTNWKSTSKTLKSLCSLVLYTVHISTQVLAGTQFSSHVTVNTPTRSFSHGVGDPLSINEKRNNQYQSKKSFSRNLRSGWQSSLPQMQGRGYSRERPTIPFTEEEVPRATINQIPWQYNSFMEVSIPVLPPSPYKVDSPDPESLWPEGLYLPPISPPRFGTNFGRRTDTGEVTSEPEPLDPYLLEGTDAIAAVEKAYLHGHLYFHDIPHIESLLANQQLRINNKLQPHRLGSIRHTWPFNRP</sequence>
<accession>A0ABM3N3Z9</accession>